<dbReference type="EMBL" id="ATHI01000007">
    <property type="protein sequence ID" value="EPR34639.1"/>
    <property type="molecule type" value="Genomic_DNA"/>
</dbReference>
<evidence type="ECO:0000313" key="2">
    <source>
        <dbReference type="EMBL" id="EPR34639.1"/>
    </source>
</evidence>
<name>S7UL99_9BACT</name>
<comment type="caution">
    <text evidence="2">The sequence shown here is derived from an EMBL/GenBank/DDBJ whole genome shotgun (WGS) entry which is preliminary data.</text>
</comment>
<dbReference type="STRING" id="1121439.dsat_2681"/>
<keyword evidence="3" id="KW-1185">Reference proteome</keyword>
<dbReference type="eggNOG" id="ENOG5033Z6Q">
    <property type="taxonomic scope" value="Bacteria"/>
</dbReference>
<protein>
    <recommendedName>
        <fullName evidence="4">DUF2802 domain-containing protein</fullName>
    </recommendedName>
</protein>
<reference evidence="2 3" key="1">
    <citation type="journal article" date="2013" name="Genome Announc.">
        <title>Draft genome sequences for three mercury-methylating, sulfate-reducing bacteria.</title>
        <authorList>
            <person name="Brown S.D."/>
            <person name="Hurt R.A.Jr."/>
            <person name="Gilmour C.C."/>
            <person name="Elias D.A."/>
        </authorList>
    </citation>
    <scope>NUCLEOTIDE SEQUENCE [LARGE SCALE GENOMIC DNA]</scope>
    <source>
        <strain evidence="2 3">DSM 16529</strain>
    </source>
</reference>
<keyword evidence="1" id="KW-0472">Membrane</keyword>
<dbReference type="Proteomes" id="UP000014975">
    <property type="component" value="Unassembled WGS sequence"/>
</dbReference>
<organism evidence="2 3">
    <name type="scientific">Alkalidesulfovibrio alkalitolerans DSM 16529</name>
    <dbReference type="NCBI Taxonomy" id="1121439"/>
    <lineage>
        <taxon>Bacteria</taxon>
        <taxon>Pseudomonadati</taxon>
        <taxon>Thermodesulfobacteriota</taxon>
        <taxon>Desulfovibrionia</taxon>
        <taxon>Desulfovibrionales</taxon>
        <taxon>Desulfovibrionaceae</taxon>
        <taxon>Alkalidesulfovibrio</taxon>
    </lineage>
</organism>
<dbReference type="RefSeq" id="WP_020886566.1">
    <property type="nucleotide sequence ID" value="NZ_ATHI01000007.1"/>
</dbReference>
<gene>
    <name evidence="2" type="ORF">dsat_2681</name>
</gene>
<accession>S7UL99</accession>
<dbReference type="OrthoDB" id="5471239at2"/>
<evidence type="ECO:0008006" key="4">
    <source>
        <dbReference type="Google" id="ProtNLM"/>
    </source>
</evidence>
<keyword evidence="1" id="KW-0812">Transmembrane</keyword>
<evidence type="ECO:0000313" key="3">
    <source>
        <dbReference type="Proteomes" id="UP000014975"/>
    </source>
</evidence>
<sequence>MSMELLLVLLTVFEVLLLGLVIVFFLRLRKSEEVLSKLRDKQEELLNKLRFNTQMERELVASFEERQAELAALDQALAARAKELSKLLKQAQEMSRSPEFLREIVLTGHKRGKSAQELARSTGMSVDEVEFIIEQAAS</sequence>
<proteinExistence type="predicted"/>
<feature type="transmembrane region" description="Helical" evidence="1">
    <location>
        <begin position="6"/>
        <end position="28"/>
    </location>
</feature>
<keyword evidence="1" id="KW-1133">Transmembrane helix</keyword>
<evidence type="ECO:0000256" key="1">
    <source>
        <dbReference type="SAM" id="Phobius"/>
    </source>
</evidence>
<dbReference type="PATRIC" id="fig|1121439.3.peg.1085"/>
<dbReference type="AlphaFoldDB" id="S7UL99"/>